<keyword evidence="1" id="KW-1133">Transmembrane helix</keyword>
<protein>
    <submittedName>
        <fullName evidence="2">Uncharacterized protein</fullName>
    </submittedName>
</protein>
<dbReference type="Proteomes" id="UP001239167">
    <property type="component" value="Unassembled WGS sequence"/>
</dbReference>
<keyword evidence="1" id="KW-0812">Transmembrane</keyword>
<name>A0ABT9Y8X4_9FIRM</name>
<comment type="caution">
    <text evidence="2">The sequence shown here is derived from an EMBL/GenBank/DDBJ whole genome shotgun (WGS) entry which is preliminary data.</text>
</comment>
<feature type="transmembrane region" description="Helical" evidence="1">
    <location>
        <begin position="22"/>
        <end position="44"/>
    </location>
</feature>
<reference evidence="2 3" key="1">
    <citation type="submission" date="2023-07" db="EMBL/GenBank/DDBJ databases">
        <title>Genomic Encyclopedia of Type Strains, Phase IV (KMG-IV): sequencing the most valuable type-strain genomes for metagenomic binning, comparative biology and taxonomic classification.</title>
        <authorList>
            <person name="Goeker M."/>
        </authorList>
    </citation>
    <scope>NUCLEOTIDE SEQUENCE [LARGE SCALE GENOMIC DNA]</scope>
    <source>
        <strain evidence="2 3">DSM 16980</strain>
    </source>
</reference>
<keyword evidence="1" id="KW-0472">Membrane</keyword>
<gene>
    <name evidence="2" type="ORF">J2S01_002023</name>
</gene>
<accession>A0ABT9Y8X4</accession>
<evidence type="ECO:0000256" key="1">
    <source>
        <dbReference type="SAM" id="Phobius"/>
    </source>
</evidence>
<sequence>MKDMKLIYENSAVKFFEFSRPFIANMNFIKTLHIIIFVEVLLNFKFRKKK</sequence>
<keyword evidence="3" id="KW-1185">Reference proteome</keyword>
<proteinExistence type="predicted"/>
<dbReference type="EMBL" id="JAUSUE010000014">
    <property type="protein sequence ID" value="MDQ0204295.1"/>
    <property type="molecule type" value="Genomic_DNA"/>
</dbReference>
<organism evidence="2 3">
    <name type="scientific">Pectinatus haikarae</name>
    <dbReference type="NCBI Taxonomy" id="349096"/>
    <lineage>
        <taxon>Bacteria</taxon>
        <taxon>Bacillati</taxon>
        <taxon>Bacillota</taxon>
        <taxon>Negativicutes</taxon>
        <taxon>Selenomonadales</taxon>
        <taxon>Selenomonadaceae</taxon>
        <taxon>Pectinatus</taxon>
    </lineage>
</organism>
<evidence type="ECO:0000313" key="3">
    <source>
        <dbReference type="Proteomes" id="UP001239167"/>
    </source>
</evidence>
<evidence type="ECO:0000313" key="2">
    <source>
        <dbReference type="EMBL" id="MDQ0204295.1"/>
    </source>
</evidence>